<dbReference type="PaxDb" id="589924-Ferp_0808"/>
<evidence type="ECO:0000256" key="2">
    <source>
        <dbReference type="ARBA" id="ARBA00022605"/>
    </source>
</evidence>
<comment type="subunit">
    <text evidence="11">Homodimer.</text>
</comment>
<evidence type="ECO:0000256" key="13">
    <source>
        <dbReference type="RuleBase" id="RU003738"/>
    </source>
</evidence>
<dbReference type="RefSeq" id="WP_012965319.1">
    <property type="nucleotide sequence ID" value="NC_013849.1"/>
</dbReference>
<reference evidence="15 16" key="2">
    <citation type="journal article" date="2011" name="Stand. Genomic Sci.">
        <title>Complete genome sequence of Ferroglobus placidus AEDII12DO.</title>
        <authorList>
            <person name="Anderson I."/>
            <person name="Risso C."/>
            <person name="Holmes D."/>
            <person name="Lucas S."/>
            <person name="Copeland A."/>
            <person name="Lapidus A."/>
            <person name="Cheng J.F."/>
            <person name="Bruce D."/>
            <person name="Goodwin L."/>
            <person name="Pitluck S."/>
            <person name="Saunders E."/>
            <person name="Brettin T."/>
            <person name="Detter J.C."/>
            <person name="Han C."/>
            <person name="Tapia R."/>
            <person name="Larimer F."/>
            <person name="Land M."/>
            <person name="Hauser L."/>
            <person name="Woyke T."/>
            <person name="Lovley D."/>
            <person name="Kyrpides N."/>
            <person name="Ivanova N."/>
        </authorList>
    </citation>
    <scope>NUCLEOTIDE SEQUENCE [LARGE SCALE GENOMIC DNA]</scope>
    <source>
        <strain evidence="16">DSM 10642 / AEDII12DO</strain>
    </source>
</reference>
<dbReference type="STRING" id="589924.Ferp_0808"/>
<dbReference type="Pfam" id="PF02784">
    <property type="entry name" value="Orn_Arg_deC_N"/>
    <property type="match status" value="1"/>
</dbReference>
<dbReference type="CDD" id="cd06828">
    <property type="entry name" value="PLPDE_III_DapDC"/>
    <property type="match status" value="1"/>
</dbReference>
<feature type="binding site" evidence="11">
    <location>
        <position position="234"/>
    </location>
    <ligand>
        <name>pyridoxal 5'-phosphate</name>
        <dbReference type="ChEBI" id="CHEBI:597326"/>
    </ligand>
</feature>
<dbReference type="InterPro" id="IPR009006">
    <property type="entry name" value="Ala_racemase/Decarboxylase_C"/>
</dbReference>
<dbReference type="InterPro" id="IPR000183">
    <property type="entry name" value="Orn/DAP/Arg_de-COase"/>
</dbReference>
<dbReference type="PRINTS" id="PR01181">
    <property type="entry name" value="DAPDCRBXLASE"/>
</dbReference>
<comment type="catalytic activity">
    <reaction evidence="7 11 13">
        <text>meso-2,6-diaminopimelate + H(+) = L-lysine + CO2</text>
        <dbReference type="Rhea" id="RHEA:15101"/>
        <dbReference type="ChEBI" id="CHEBI:15378"/>
        <dbReference type="ChEBI" id="CHEBI:16526"/>
        <dbReference type="ChEBI" id="CHEBI:32551"/>
        <dbReference type="ChEBI" id="CHEBI:57791"/>
        <dbReference type="EC" id="4.1.1.20"/>
    </reaction>
</comment>
<feature type="binding site" evidence="11">
    <location>
        <begin position="274"/>
        <end position="277"/>
    </location>
    <ligand>
        <name>pyridoxal 5'-phosphate</name>
        <dbReference type="ChEBI" id="CHEBI:597326"/>
    </ligand>
</feature>
<proteinExistence type="inferred from homology"/>
<keyword evidence="3 11" id="KW-0210">Decarboxylase</keyword>
<dbReference type="Proteomes" id="UP000002613">
    <property type="component" value="Chromosome"/>
</dbReference>
<dbReference type="NCBIfam" id="TIGR01048">
    <property type="entry name" value="lysA"/>
    <property type="match status" value="1"/>
</dbReference>
<keyword evidence="5 11" id="KW-0457">Lysine biosynthesis</keyword>
<dbReference type="GO" id="GO:0008836">
    <property type="term" value="F:diaminopimelate decarboxylase activity"/>
    <property type="evidence" value="ECO:0007669"/>
    <property type="project" value="UniProtKB-UniRule"/>
</dbReference>
<dbReference type="InterPro" id="IPR029066">
    <property type="entry name" value="PLP-binding_barrel"/>
</dbReference>
<evidence type="ECO:0000256" key="12">
    <source>
        <dbReference type="PIRSR" id="PIRSR600183-50"/>
    </source>
</evidence>
<dbReference type="GO" id="GO:0030170">
    <property type="term" value="F:pyridoxal phosphate binding"/>
    <property type="evidence" value="ECO:0007669"/>
    <property type="project" value="UniProtKB-UniRule"/>
</dbReference>
<dbReference type="FunFam" id="2.40.37.10:FF:000003">
    <property type="entry name" value="Diaminopimelate decarboxylase"/>
    <property type="match status" value="1"/>
</dbReference>
<evidence type="ECO:0000256" key="8">
    <source>
        <dbReference type="ARBA" id="ARBA00060643"/>
    </source>
</evidence>
<evidence type="ECO:0000256" key="1">
    <source>
        <dbReference type="ARBA" id="ARBA00001933"/>
    </source>
</evidence>
<evidence type="ECO:0000256" key="11">
    <source>
        <dbReference type="HAMAP-Rule" id="MF_02120"/>
    </source>
</evidence>
<organism evidence="15 16">
    <name type="scientific">Ferroglobus placidus (strain DSM 10642 / AEDII12DO)</name>
    <dbReference type="NCBI Taxonomy" id="589924"/>
    <lineage>
        <taxon>Archaea</taxon>
        <taxon>Methanobacteriati</taxon>
        <taxon>Methanobacteriota</taxon>
        <taxon>Archaeoglobi</taxon>
        <taxon>Archaeoglobales</taxon>
        <taxon>Archaeoglobaceae</taxon>
        <taxon>Ferroglobus</taxon>
    </lineage>
</organism>
<evidence type="ECO:0000256" key="6">
    <source>
        <dbReference type="ARBA" id="ARBA00023239"/>
    </source>
</evidence>
<feature type="binding site" evidence="11">
    <location>
        <position position="316"/>
    </location>
    <ligand>
        <name>substrate</name>
    </ligand>
</feature>
<dbReference type="PRINTS" id="PR01179">
    <property type="entry name" value="ODADCRBXLASE"/>
</dbReference>
<evidence type="ECO:0000256" key="10">
    <source>
        <dbReference type="ARBA" id="ARBA00066427"/>
    </source>
</evidence>
<keyword evidence="16" id="KW-1185">Reference proteome</keyword>
<dbReference type="GO" id="GO:0009089">
    <property type="term" value="P:lysine biosynthetic process via diaminopimelate"/>
    <property type="evidence" value="ECO:0007669"/>
    <property type="project" value="UniProtKB-UniRule"/>
</dbReference>
<gene>
    <name evidence="11" type="primary">lysA</name>
    <name evidence="15" type="ordered locus">Ferp_0808</name>
</gene>
<name>D3RWW3_FERPA</name>
<evidence type="ECO:0000313" key="15">
    <source>
        <dbReference type="EMBL" id="ADC64976.1"/>
    </source>
</evidence>
<feature type="binding site" evidence="11">
    <location>
        <position position="372"/>
    </location>
    <ligand>
        <name>substrate</name>
    </ligand>
</feature>
<dbReference type="EC" id="4.1.1.20" evidence="10 11"/>
<comment type="similarity">
    <text evidence="9 11">Belongs to the Orn/Lys/Arg decarboxylase class-II family. LysA subfamily.</text>
</comment>
<dbReference type="InterPro" id="IPR022657">
    <property type="entry name" value="De-COase2_CS"/>
</dbReference>
<feature type="binding site" evidence="11">
    <location>
        <position position="344"/>
    </location>
    <ligand>
        <name>substrate</name>
    </ligand>
</feature>
<evidence type="ECO:0000256" key="9">
    <source>
        <dbReference type="ARBA" id="ARBA00060983"/>
    </source>
</evidence>
<evidence type="ECO:0000313" key="16">
    <source>
        <dbReference type="Proteomes" id="UP000002613"/>
    </source>
</evidence>
<feature type="domain" description="Orn/DAP/Arg decarboxylase 2 N-terminal" evidence="14">
    <location>
        <begin position="33"/>
        <end position="280"/>
    </location>
</feature>
<comment type="pathway">
    <text evidence="8 11 13">Amino-acid biosynthesis; L-lysine biosynthesis via DAP pathway; L-lysine from DL-2,6-diaminopimelate: step 1/1.</text>
</comment>
<dbReference type="AlphaFoldDB" id="D3RWW3"/>
<comment type="cofactor">
    <cofactor evidence="1 11 12 13">
        <name>pyridoxal 5'-phosphate</name>
        <dbReference type="ChEBI" id="CHEBI:597326"/>
    </cofactor>
</comment>
<feature type="modified residue" description="N6-(pyridoxal phosphate)lysine" evidence="11 12">
    <location>
        <position position="56"/>
    </location>
</feature>
<dbReference type="UniPathway" id="UPA00034">
    <property type="reaction ID" value="UER00027"/>
</dbReference>
<evidence type="ECO:0000256" key="5">
    <source>
        <dbReference type="ARBA" id="ARBA00023154"/>
    </source>
</evidence>
<dbReference type="PANTHER" id="PTHR43727:SF2">
    <property type="entry name" value="GROUP IV DECARBOXYLASE"/>
    <property type="match status" value="1"/>
</dbReference>
<feature type="active site" description="Proton donor" evidence="12">
    <location>
        <position position="343"/>
    </location>
</feature>
<dbReference type="EMBL" id="CP001899">
    <property type="protein sequence ID" value="ADC64976.1"/>
    <property type="molecule type" value="Genomic_DNA"/>
</dbReference>
<comment type="function">
    <text evidence="11">Specifically catalyzes the decarboxylation of meso-diaminopimelate (meso-DAP) to L-lysine.</text>
</comment>
<dbReference type="InterPro" id="IPR022644">
    <property type="entry name" value="De-COase2_N"/>
</dbReference>
<dbReference type="InterPro" id="IPR002986">
    <property type="entry name" value="DAP_deCOOHase_LysA"/>
</dbReference>
<protein>
    <recommendedName>
        <fullName evidence="10 11">Diaminopimelate decarboxylase</fullName>
        <shortName evidence="11">DAP decarboxylase</shortName>
        <shortName evidence="11">DAPDC</shortName>
        <ecNumber evidence="10 11">4.1.1.20</ecNumber>
    </recommendedName>
</protein>
<dbReference type="Gene3D" id="2.40.37.10">
    <property type="entry name" value="Lyase, Ornithine Decarboxylase, Chain A, domain 1"/>
    <property type="match status" value="1"/>
</dbReference>
<dbReference type="Gene3D" id="3.20.20.10">
    <property type="entry name" value="Alanine racemase"/>
    <property type="match status" value="1"/>
</dbReference>
<dbReference type="FunFam" id="3.20.20.10:FF:000003">
    <property type="entry name" value="Diaminopimelate decarboxylase"/>
    <property type="match status" value="1"/>
</dbReference>
<feature type="binding site" evidence="11">
    <location>
        <position position="277"/>
    </location>
    <ligand>
        <name>substrate</name>
    </ligand>
</feature>
<evidence type="ECO:0000256" key="7">
    <source>
        <dbReference type="ARBA" id="ARBA00050464"/>
    </source>
</evidence>
<reference evidence="16" key="1">
    <citation type="submission" date="2010-02" db="EMBL/GenBank/DDBJ databases">
        <title>Complete sequence of Ferroglobus placidus DSM 10642.</title>
        <authorList>
            <consortium name="US DOE Joint Genome Institute"/>
            <person name="Lucas S."/>
            <person name="Copeland A."/>
            <person name="Lapidus A."/>
            <person name="Cheng J.-F."/>
            <person name="Bruce D."/>
            <person name="Goodwin L."/>
            <person name="Pitluck S."/>
            <person name="Saunders E."/>
            <person name="Brettin T."/>
            <person name="Detter J.C."/>
            <person name="Han C."/>
            <person name="Tapia R."/>
            <person name="Larimer F."/>
            <person name="Land M."/>
            <person name="Hauser L."/>
            <person name="Kyrpides N."/>
            <person name="Ivanova N."/>
            <person name="Holmes D."/>
            <person name="Lovley D."/>
            <person name="Kyrpides N."/>
            <person name="Anderson I.J."/>
            <person name="Woyke T."/>
        </authorList>
    </citation>
    <scope>NUCLEOTIDE SEQUENCE [LARGE SCALE GENOMIC DNA]</scope>
    <source>
        <strain evidence="16">DSM 10642 / AEDII12DO</strain>
    </source>
</reference>
<dbReference type="GeneID" id="8778314"/>
<feature type="binding site" evidence="11">
    <location>
        <position position="372"/>
    </location>
    <ligand>
        <name>pyridoxal 5'-phosphate</name>
        <dbReference type="ChEBI" id="CHEBI:597326"/>
    </ligand>
</feature>
<evidence type="ECO:0000256" key="4">
    <source>
        <dbReference type="ARBA" id="ARBA00022898"/>
    </source>
</evidence>
<evidence type="ECO:0000259" key="14">
    <source>
        <dbReference type="Pfam" id="PF02784"/>
    </source>
</evidence>
<dbReference type="PROSITE" id="PS00879">
    <property type="entry name" value="ODR_DC_2_2"/>
    <property type="match status" value="1"/>
</dbReference>
<sequence>MFESRNGVLHVEELSVIDLVERFGTPLYVTSYAKLKENIEAYKKAFNWARVLYAVKANNNLAIMKVIAKENFGADVFSQGELYLSLLAGFDKKFILFNGNSKSEEEIKAGIESGVKFSVDSVDELYTISEIASEMGEEVEIAFRVNPDIDPKTHPKIATGLKKSKFGIPAEQVVETYRLALELPNVVPIGIHCHIGSQITEISPFVEAVNKIFDLAERVEELGIDLKFVDVGGGLGIDYEGKGVPTPEDLANALKPVYEERKSRLDSNPELWLEPGRSLVGNTTILLTRVNAVKRAYKNFVAVDAGFNLLIRPAMYGAYHKIAVANKMDWEEEEVYTVVGPICESGDVLGEDRKLPRVEKGDIIAVFDAGAYGFVMSSQYNGRPRCAEVLVKGSEAYVIREKESFGDLIAKQKIPEFLL</sequence>
<dbReference type="eggNOG" id="arCOG02268">
    <property type="taxonomic scope" value="Archaea"/>
</dbReference>
<dbReference type="SUPFAM" id="SSF51419">
    <property type="entry name" value="PLP-binding barrel"/>
    <property type="match status" value="1"/>
</dbReference>
<evidence type="ECO:0000256" key="3">
    <source>
        <dbReference type="ARBA" id="ARBA00022793"/>
    </source>
</evidence>
<dbReference type="HAMAP" id="MF_02120">
    <property type="entry name" value="LysA"/>
    <property type="match status" value="1"/>
</dbReference>
<dbReference type="OrthoDB" id="18565at2157"/>
<keyword evidence="6 11" id="KW-0456">Lyase</keyword>
<keyword evidence="4 11" id="KW-0663">Pyridoxal phosphate</keyword>
<feature type="binding site" evidence="11">
    <location>
        <position position="312"/>
    </location>
    <ligand>
        <name>substrate</name>
    </ligand>
</feature>
<keyword evidence="2 11" id="KW-0028">Amino-acid biosynthesis</keyword>
<dbReference type="SUPFAM" id="SSF50621">
    <property type="entry name" value="Alanine racemase C-terminal domain-like"/>
    <property type="match status" value="1"/>
</dbReference>
<dbReference type="KEGG" id="fpl:Ferp_0808"/>
<dbReference type="PANTHER" id="PTHR43727">
    <property type="entry name" value="DIAMINOPIMELATE DECARBOXYLASE"/>
    <property type="match status" value="1"/>
</dbReference>
<dbReference type="HOGENOM" id="CLU_026444_0_2_2"/>
<accession>D3RWW3</accession>